<comment type="caution">
    <text evidence="1">The sequence shown here is derived from an EMBL/GenBank/DDBJ whole genome shotgun (WGS) entry which is preliminary data.</text>
</comment>
<evidence type="ECO:0000313" key="1">
    <source>
        <dbReference type="EMBL" id="MEX3937121.1"/>
    </source>
</evidence>
<dbReference type="Proteomes" id="UP001558850">
    <property type="component" value="Unassembled WGS sequence"/>
</dbReference>
<proteinExistence type="predicted"/>
<sequence length="379" mass="41619">MSTKPFGPSVDRRQFIRIAGSVAATAIISPLFSRPAWAADPFEDLVAKAKSAGENRVVMAGGTGAYVDMVNKYFYEPFTKATGISVENVGGSYGDRIAKLMAMKKLGTVQWDMISTSADYLTPTITPMLRDLNSCRLVPEVLRNGVPGSCLGRAVTFDMGAAVLAYDTRKFPGGGPQNWVDFWNTKRFPGPRAMPNFGVPWWPMIAALLADGVPSDRLFPLDMDRAFRKLDVIKPDVTVWWNSGDQSQQVFRNGEVVMGMMLSGRVARLQEQGLPLKTIWNGAPLDSSVWAAVNGGPHPNATLALLDFIYTRPEAHAQYMRASKAATAMQPALVYLTPAEKERLAVSPSNWSQVVRIDPNWLAKYGATAQERWVNWIGA</sequence>
<keyword evidence="2" id="KW-1185">Reference proteome</keyword>
<evidence type="ECO:0000313" key="2">
    <source>
        <dbReference type="Proteomes" id="UP001558850"/>
    </source>
</evidence>
<gene>
    <name evidence="1" type="ORF">AB4Y32_36185</name>
</gene>
<dbReference type="EMBL" id="JBFRCH010000044">
    <property type="protein sequence ID" value="MEX3937121.1"/>
    <property type="molecule type" value="Genomic_DNA"/>
</dbReference>
<organism evidence="1 2">
    <name type="scientific">Paraburkholderia phymatum</name>
    <dbReference type="NCBI Taxonomy" id="148447"/>
    <lineage>
        <taxon>Bacteria</taxon>
        <taxon>Pseudomonadati</taxon>
        <taxon>Pseudomonadota</taxon>
        <taxon>Betaproteobacteria</taxon>
        <taxon>Burkholderiales</taxon>
        <taxon>Burkholderiaceae</taxon>
        <taxon>Paraburkholderia</taxon>
    </lineage>
</organism>
<accession>A0ACC6UCB2</accession>
<name>A0ACC6UCB2_9BURK</name>
<reference evidence="1" key="1">
    <citation type="submission" date="2024-07" db="EMBL/GenBank/DDBJ databases">
        <title>A survey of Mimosa microsymbionts across Brazilian biomes reveals a high diversity of Paraburkholderia nodulating endemic species, but also that Cupriavidus is common as a symbiont of widespread species.</title>
        <authorList>
            <person name="Rouws L."/>
            <person name="Barauna A."/>
            <person name="Beukes C."/>
            <person name="Rouws J.R.C."/>
            <person name="De Faria S.M."/>
            <person name="Gross E."/>
            <person name="Bueno Dos Reis Junior F."/>
            <person name="Simon M.F."/>
            <person name="Maluk M."/>
            <person name="Odee D.W."/>
            <person name="Kenicer G."/>
            <person name="Young J.P.W."/>
            <person name="Reis V.M."/>
            <person name="Zilli J."/>
            <person name="James E.K."/>
        </authorList>
    </citation>
    <scope>NUCLEOTIDE SEQUENCE</scope>
    <source>
        <strain evidence="1">EG181B</strain>
    </source>
</reference>
<protein>
    <submittedName>
        <fullName evidence="1">Extracellular solute-binding protein</fullName>
    </submittedName>
</protein>